<keyword evidence="1" id="KW-1133">Transmembrane helix</keyword>
<protein>
    <submittedName>
        <fullName evidence="2">Uncharacterized protein</fullName>
    </submittedName>
</protein>
<sequence length="252" mass="29615">MKSILVLYKLLFFKPLYVVSIIFLFLIFGLGTPFQLFFPEHILILRILIFGSIFLLIFINFSRYIWFISKYKKEALNLSNEKLKEKYPQLLRIEKNVPQVTRSIFTYGIWLRSQIPLTASKFNEQDLDYEEKQKFLYKIHLRFYIVESFLVAFWIAGLTLFYYFMYTTTYSLAITRGNSLSRSDSLSIIPNVTYSLVTSLIFFVIGLAAGVSIGQSRFQLAQISNNLLTISVEESKKTYKSSFFRLYLPKKI</sequence>
<feature type="transmembrane region" description="Helical" evidence="1">
    <location>
        <begin position="141"/>
        <end position="164"/>
    </location>
</feature>
<evidence type="ECO:0000313" key="2">
    <source>
        <dbReference type="EMBL" id="MDW2852709.1"/>
    </source>
</evidence>
<feature type="transmembrane region" description="Helical" evidence="1">
    <location>
        <begin position="43"/>
        <end position="66"/>
    </location>
</feature>
<name>A0AAP5Y1M8_9BACT</name>
<comment type="caution">
    <text evidence="2">The sequence shown here is derived from an EMBL/GenBank/DDBJ whole genome shotgun (WGS) entry which is preliminary data.</text>
</comment>
<dbReference type="RefSeq" id="WP_303438489.1">
    <property type="nucleotide sequence ID" value="NZ_CP134941.1"/>
</dbReference>
<evidence type="ECO:0000313" key="3">
    <source>
        <dbReference type="Proteomes" id="UP001281096"/>
    </source>
</evidence>
<keyword evidence="1" id="KW-0472">Membrane</keyword>
<dbReference type="AlphaFoldDB" id="A0AAP5Y1M8"/>
<accession>A0AAP5Y1M8</accession>
<feature type="transmembrane region" description="Helical" evidence="1">
    <location>
        <begin position="192"/>
        <end position="213"/>
    </location>
</feature>
<dbReference type="Proteomes" id="UP001281096">
    <property type="component" value="Unassembled WGS sequence"/>
</dbReference>
<reference evidence="2" key="1">
    <citation type="submission" date="2023-10" db="EMBL/GenBank/DDBJ databases">
        <title>Genome sequences of Mycoplasma ovipneumoniae isolated from goats.</title>
        <authorList>
            <person name="Spergser J."/>
        </authorList>
    </citation>
    <scope>NUCLEOTIDE SEQUENCE</scope>
    <source>
        <strain evidence="2">2167_2</strain>
    </source>
</reference>
<gene>
    <name evidence="2" type="ORF">R7V46_02150</name>
</gene>
<organism evidence="2 3">
    <name type="scientific">Mesomycoplasma ovipneumoniae</name>
    <dbReference type="NCBI Taxonomy" id="29562"/>
    <lineage>
        <taxon>Bacteria</taxon>
        <taxon>Bacillati</taxon>
        <taxon>Mycoplasmatota</taxon>
        <taxon>Mycoplasmoidales</taxon>
        <taxon>Metamycoplasmataceae</taxon>
        <taxon>Mesomycoplasma</taxon>
    </lineage>
</organism>
<evidence type="ECO:0000256" key="1">
    <source>
        <dbReference type="SAM" id="Phobius"/>
    </source>
</evidence>
<feature type="transmembrane region" description="Helical" evidence="1">
    <location>
        <begin position="12"/>
        <end position="31"/>
    </location>
</feature>
<dbReference type="EMBL" id="JAWPET010000011">
    <property type="protein sequence ID" value="MDW2852709.1"/>
    <property type="molecule type" value="Genomic_DNA"/>
</dbReference>
<keyword evidence="1" id="KW-0812">Transmembrane</keyword>
<proteinExistence type="predicted"/>